<organism evidence="1 2">
    <name type="scientific">Pleurodeles waltl</name>
    <name type="common">Iberian ribbed newt</name>
    <dbReference type="NCBI Taxonomy" id="8319"/>
    <lineage>
        <taxon>Eukaryota</taxon>
        <taxon>Metazoa</taxon>
        <taxon>Chordata</taxon>
        <taxon>Craniata</taxon>
        <taxon>Vertebrata</taxon>
        <taxon>Euteleostomi</taxon>
        <taxon>Amphibia</taxon>
        <taxon>Batrachia</taxon>
        <taxon>Caudata</taxon>
        <taxon>Salamandroidea</taxon>
        <taxon>Salamandridae</taxon>
        <taxon>Pleurodelinae</taxon>
        <taxon>Pleurodeles</taxon>
    </lineage>
</organism>
<sequence>MEAALRLGRPSLPAAVVDLLAAPGLAVLDLTSLEAEVEPVPVSGRFRITDHQMLNRSYKAPPGRLELVEDLQGCLECKEVDLQARLESAEDIYNLEASTSTKVEDEITGNRERGEQGVKIQSQKALKDKLAGKRQALVKIQNTGCVSPGCKNTAYRGERTRQVCTGEECSRRARGWRATHVRLYDESKSLRVLLVAAYSPASKKR</sequence>
<dbReference type="EMBL" id="JANPWB010000010">
    <property type="protein sequence ID" value="KAJ1146828.1"/>
    <property type="molecule type" value="Genomic_DNA"/>
</dbReference>
<protein>
    <submittedName>
        <fullName evidence="1">Uncharacterized protein</fullName>
    </submittedName>
</protein>
<keyword evidence="2" id="KW-1185">Reference proteome</keyword>
<accession>A0AAV7R3F0</accession>
<evidence type="ECO:0000313" key="2">
    <source>
        <dbReference type="Proteomes" id="UP001066276"/>
    </source>
</evidence>
<dbReference type="AlphaFoldDB" id="A0AAV7R3F0"/>
<evidence type="ECO:0000313" key="1">
    <source>
        <dbReference type="EMBL" id="KAJ1146828.1"/>
    </source>
</evidence>
<gene>
    <name evidence="1" type="ORF">NDU88_013086</name>
</gene>
<name>A0AAV7R3F0_PLEWA</name>
<proteinExistence type="predicted"/>
<reference evidence="1" key="1">
    <citation type="journal article" date="2022" name="bioRxiv">
        <title>Sequencing and chromosome-scale assembly of the giantPleurodeles waltlgenome.</title>
        <authorList>
            <person name="Brown T."/>
            <person name="Elewa A."/>
            <person name="Iarovenko S."/>
            <person name="Subramanian E."/>
            <person name="Araus A.J."/>
            <person name="Petzold A."/>
            <person name="Susuki M."/>
            <person name="Suzuki K.-i.T."/>
            <person name="Hayashi T."/>
            <person name="Toyoda A."/>
            <person name="Oliveira C."/>
            <person name="Osipova E."/>
            <person name="Leigh N.D."/>
            <person name="Simon A."/>
            <person name="Yun M.H."/>
        </authorList>
    </citation>
    <scope>NUCLEOTIDE SEQUENCE</scope>
    <source>
        <strain evidence="1">20211129_DDA</strain>
        <tissue evidence="1">Liver</tissue>
    </source>
</reference>
<dbReference type="Proteomes" id="UP001066276">
    <property type="component" value="Chromosome 6"/>
</dbReference>
<comment type="caution">
    <text evidence="1">The sequence shown here is derived from an EMBL/GenBank/DDBJ whole genome shotgun (WGS) entry which is preliminary data.</text>
</comment>